<dbReference type="GeneID" id="9616280"/>
<name>D8U9M8_VOLCA</name>
<reference evidence="5 6" key="1">
    <citation type="journal article" date="2010" name="Science">
        <title>Genomic analysis of organismal complexity in the multicellular green alga Volvox carteri.</title>
        <authorList>
            <person name="Prochnik S.E."/>
            <person name="Umen J."/>
            <person name="Nedelcu A.M."/>
            <person name="Hallmann A."/>
            <person name="Miller S.M."/>
            <person name="Nishii I."/>
            <person name="Ferris P."/>
            <person name="Kuo A."/>
            <person name="Mitros T."/>
            <person name="Fritz-Laylin L.K."/>
            <person name="Hellsten U."/>
            <person name="Chapman J."/>
            <person name="Simakov O."/>
            <person name="Rensing S.A."/>
            <person name="Terry A."/>
            <person name="Pangilinan J."/>
            <person name="Kapitonov V."/>
            <person name="Jurka J."/>
            <person name="Salamov A."/>
            <person name="Shapiro H."/>
            <person name="Schmutz J."/>
            <person name="Grimwood J."/>
            <person name="Lindquist E."/>
            <person name="Lucas S."/>
            <person name="Grigoriev I.V."/>
            <person name="Schmitt R."/>
            <person name="Kirk D."/>
            <person name="Rokhsar D.S."/>
        </authorList>
    </citation>
    <scope>NUCLEOTIDE SEQUENCE [LARGE SCALE GENOMIC DNA]</scope>
    <source>
        <strain evidence="6">f. Nagariensis / Eve</strain>
    </source>
</reference>
<dbReference type="OrthoDB" id="269151at2759"/>
<feature type="compositionally biased region" description="Basic and acidic residues" evidence="3">
    <location>
        <begin position="330"/>
        <end position="350"/>
    </location>
</feature>
<organism evidence="6">
    <name type="scientific">Volvox carteri f. nagariensis</name>
    <dbReference type="NCBI Taxonomy" id="3068"/>
    <lineage>
        <taxon>Eukaryota</taxon>
        <taxon>Viridiplantae</taxon>
        <taxon>Chlorophyta</taxon>
        <taxon>core chlorophytes</taxon>
        <taxon>Chlorophyceae</taxon>
        <taxon>CS clade</taxon>
        <taxon>Chlamydomonadales</taxon>
        <taxon>Volvocaceae</taxon>
        <taxon>Volvox</taxon>
    </lineage>
</organism>
<feature type="region of interest" description="Disordered" evidence="3">
    <location>
        <begin position="262"/>
        <end position="283"/>
    </location>
</feature>
<feature type="compositionally biased region" description="Polar residues" evidence="3">
    <location>
        <begin position="424"/>
        <end position="434"/>
    </location>
</feature>
<dbReference type="SUPFAM" id="SSF52540">
    <property type="entry name" value="P-loop containing nucleoside triphosphate hydrolases"/>
    <property type="match status" value="1"/>
</dbReference>
<dbReference type="CDD" id="cd01856">
    <property type="entry name" value="YlqF"/>
    <property type="match status" value="1"/>
</dbReference>
<dbReference type="Proteomes" id="UP000001058">
    <property type="component" value="Unassembled WGS sequence"/>
</dbReference>
<dbReference type="PRINTS" id="PR00326">
    <property type="entry name" value="GTP1OBG"/>
</dbReference>
<evidence type="ECO:0000313" key="5">
    <source>
        <dbReference type="EMBL" id="EFJ43669.1"/>
    </source>
</evidence>
<feature type="compositionally biased region" description="Gly residues" evidence="3">
    <location>
        <begin position="271"/>
        <end position="280"/>
    </location>
</feature>
<evidence type="ECO:0000256" key="1">
    <source>
        <dbReference type="ARBA" id="ARBA00022741"/>
    </source>
</evidence>
<gene>
    <name evidence="5" type="ORF">VOLCADRAFT_121416</name>
</gene>
<evidence type="ECO:0000259" key="4">
    <source>
        <dbReference type="Pfam" id="PF01926"/>
    </source>
</evidence>
<dbReference type="InterPro" id="IPR006073">
    <property type="entry name" value="GTP-bd"/>
</dbReference>
<keyword evidence="2" id="KW-0342">GTP-binding</keyword>
<dbReference type="GO" id="GO:0003924">
    <property type="term" value="F:GTPase activity"/>
    <property type="evidence" value="ECO:0007669"/>
    <property type="project" value="TreeGrafter"/>
</dbReference>
<dbReference type="Pfam" id="PF01926">
    <property type="entry name" value="MMR_HSR1"/>
    <property type="match status" value="1"/>
</dbReference>
<evidence type="ECO:0000256" key="3">
    <source>
        <dbReference type="SAM" id="MobiDB-lite"/>
    </source>
</evidence>
<keyword evidence="1" id="KW-0547">Nucleotide-binding</keyword>
<dbReference type="GO" id="GO:0005739">
    <property type="term" value="C:mitochondrion"/>
    <property type="evidence" value="ECO:0007669"/>
    <property type="project" value="TreeGrafter"/>
</dbReference>
<evidence type="ECO:0000313" key="6">
    <source>
        <dbReference type="Proteomes" id="UP000001058"/>
    </source>
</evidence>
<dbReference type="KEGG" id="vcn:VOLCADRAFT_121416"/>
<accession>D8U9M8</accession>
<dbReference type="RefSeq" id="XP_002955369.1">
    <property type="nucleotide sequence ID" value="XM_002955323.1"/>
</dbReference>
<dbReference type="FunCoup" id="D8U9M8">
    <property type="interactions" value="1530"/>
</dbReference>
<keyword evidence="6" id="KW-1185">Reference proteome</keyword>
<dbReference type="AlphaFoldDB" id="D8U9M8"/>
<feature type="compositionally biased region" description="Acidic residues" evidence="3">
    <location>
        <begin position="315"/>
        <end position="324"/>
    </location>
</feature>
<feature type="domain" description="G" evidence="4">
    <location>
        <begin position="126"/>
        <end position="195"/>
    </location>
</feature>
<dbReference type="Gene3D" id="3.40.50.300">
    <property type="entry name" value="P-loop containing nucleotide triphosphate hydrolases"/>
    <property type="match status" value="1"/>
</dbReference>
<dbReference type="GO" id="GO:0005525">
    <property type="term" value="F:GTP binding"/>
    <property type="evidence" value="ECO:0007669"/>
    <property type="project" value="UniProtKB-KW"/>
</dbReference>
<feature type="region of interest" description="Disordered" evidence="3">
    <location>
        <begin position="301"/>
        <end position="364"/>
    </location>
</feature>
<dbReference type="InParanoid" id="D8U9M8"/>
<protein>
    <recommendedName>
        <fullName evidence="4">G domain-containing protein</fullName>
    </recommendedName>
</protein>
<proteinExistence type="predicted"/>
<dbReference type="STRING" id="3068.D8U9M8"/>
<evidence type="ECO:0000256" key="2">
    <source>
        <dbReference type="ARBA" id="ARBA00023134"/>
    </source>
</evidence>
<dbReference type="EMBL" id="GL378371">
    <property type="protein sequence ID" value="EFJ43669.1"/>
    <property type="molecule type" value="Genomic_DNA"/>
</dbReference>
<dbReference type="eggNOG" id="KOG2485">
    <property type="taxonomic scope" value="Eukaryota"/>
</dbReference>
<dbReference type="PANTHER" id="PTHR45782">
    <property type="entry name" value="MITOCHONDRIAL RIBOSOME-ASSOCIATED GTPASE 1"/>
    <property type="match status" value="1"/>
</dbReference>
<dbReference type="PANTHER" id="PTHR45782:SF4">
    <property type="entry name" value="MITOCHONDRIAL RIBOSOME-ASSOCIATED GTPASE 1"/>
    <property type="match status" value="1"/>
</dbReference>
<dbReference type="InterPro" id="IPR027417">
    <property type="entry name" value="P-loop_NTPase"/>
</dbReference>
<sequence length="434" mass="46105">MAKALKLMEQRIKMIDVLVEVRDARLPLSSANPDIARLAPRKRRLIVLNKIDLADHTATKAACTLLQSQGHVVVPCVATREGSAGRVLDAVLDWLQTQYSPACPPSASAPSSSSSSASHPDLSLMMVAGAPNTGKSALINALKRAAQKEGLLEGDQAFQRTARSGPLPGVTRQLGGFKVCRSPLLYVLDTPGVLPPALPDEGVAVRLALTGLMPGAVGGLTDDVLVRHLVQILVSEPRHQRQLWMAADGQVAAMARQRTAAAAAAARGSHDGGGAGSGGGWRRRESGSIALARALHDVVTMPAPPAPAWHPGMDGGDDNDDGEDNGGSFDAEHPYPLYDRERNNDDDGRMMRPGRRGGGGVPSARVDAERRVAALLRHLTRGRFVKELWGATPWTMWGRGTLYGDPMAQPHNRTKQNGAEGLLGSSTRQLINDV</sequence>
<dbReference type="GO" id="GO:0032543">
    <property type="term" value="P:mitochondrial translation"/>
    <property type="evidence" value="ECO:0007669"/>
    <property type="project" value="TreeGrafter"/>
</dbReference>
<feature type="region of interest" description="Disordered" evidence="3">
    <location>
        <begin position="415"/>
        <end position="434"/>
    </location>
</feature>